<dbReference type="InterPro" id="IPR023772">
    <property type="entry name" value="DNA-bd_HTH_TetR-type_CS"/>
</dbReference>
<gene>
    <name evidence="4" type="ORF">ACFOSB_14650</name>
</gene>
<name>A0ABV7ZAM2_9DEIO</name>
<feature type="DNA-binding region" description="H-T-H motif" evidence="2">
    <location>
        <begin position="36"/>
        <end position="55"/>
    </location>
</feature>
<accession>A0ABV7ZAM2</accession>
<reference evidence="5" key="1">
    <citation type="journal article" date="2019" name="Int. J. Syst. Evol. Microbiol.">
        <title>The Global Catalogue of Microorganisms (GCM) 10K type strain sequencing project: providing services to taxonomists for standard genome sequencing and annotation.</title>
        <authorList>
            <consortium name="The Broad Institute Genomics Platform"/>
            <consortium name="The Broad Institute Genome Sequencing Center for Infectious Disease"/>
            <person name="Wu L."/>
            <person name="Ma J."/>
        </authorList>
    </citation>
    <scope>NUCLEOTIDE SEQUENCE [LARGE SCALE GENOMIC DNA]</scope>
    <source>
        <strain evidence="5">CCTCC AB 2017081</strain>
    </source>
</reference>
<keyword evidence="1 2" id="KW-0238">DNA-binding</keyword>
<dbReference type="InterPro" id="IPR050109">
    <property type="entry name" value="HTH-type_TetR-like_transc_reg"/>
</dbReference>
<dbReference type="EMBL" id="JBHRZG010000022">
    <property type="protein sequence ID" value="MFC3834094.1"/>
    <property type="molecule type" value="Genomic_DNA"/>
</dbReference>
<dbReference type="PANTHER" id="PTHR30055">
    <property type="entry name" value="HTH-TYPE TRANSCRIPTIONAL REGULATOR RUTR"/>
    <property type="match status" value="1"/>
</dbReference>
<dbReference type="PRINTS" id="PR00455">
    <property type="entry name" value="HTHTETR"/>
</dbReference>
<dbReference type="Gene3D" id="1.10.357.10">
    <property type="entry name" value="Tetracycline Repressor, domain 2"/>
    <property type="match status" value="1"/>
</dbReference>
<dbReference type="PANTHER" id="PTHR30055:SF184">
    <property type="entry name" value="HTH-TYPE TRANSCRIPTIONAL REGULATOR ETHR"/>
    <property type="match status" value="1"/>
</dbReference>
<evidence type="ECO:0000313" key="5">
    <source>
        <dbReference type="Proteomes" id="UP001595803"/>
    </source>
</evidence>
<sequence>MPVAELRKRLPAADRAEQILDAAADLFITRGFEAVTMGDIAAALGVSRPTVYTYFPSTESLLDVMLDTRLDALLTRLEPILAAKTSADDMPNLTEPVFNLLLAERSTLALLYSGGGPTFRVRQHDFLAQVARRLPLTKTFPARDQPTLLLIITTLLGSLASRAATDPDVDAADIARTLAAFVRGGVRELTP</sequence>
<dbReference type="Pfam" id="PF00440">
    <property type="entry name" value="TetR_N"/>
    <property type="match status" value="1"/>
</dbReference>
<dbReference type="InterPro" id="IPR001647">
    <property type="entry name" value="HTH_TetR"/>
</dbReference>
<dbReference type="SUPFAM" id="SSF46689">
    <property type="entry name" value="Homeodomain-like"/>
    <property type="match status" value="1"/>
</dbReference>
<dbReference type="RefSeq" id="WP_380102448.1">
    <property type="nucleotide sequence ID" value="NZ_JBHRZG010000022.1"/>
</dbReference>
<evidence type="ECO:0000313" key="4">
    <source>
        <dbReference type="EMBL" id="MFC3834094.1"/>
    </source>
</evidence>
<dbReference type="Proteomes" id="UP001595803">
    <property type="component" value="Unassembled WGS sequence"/>
</dbReference>
<evidence type="ECO:0000256" key="2">
    <source>
        <dbReference type="PROSITE-ProRule" id="PRU00335"/>
    </source>
</evidence>
<feature type="domain" description="HTH tetR-type" evidence="3">
    <location>
        <begin position="13"/>
        <end position="73"/>
    </location>
</feature>
<protein>
    <submittedName>
        <fullName evidence="4">TetR/AcrR family transcriptional regulator</fullName>
    </submittedName>
</protein>
<dbReference type="InterPro" id="IPR009057">
    <property type="entry name" value="Homeodomain-like_sf"/>
</dbReference>
<dbReference type="PROSITE" id="PS01081">
    <property type="entry name" value="HTH_TETR_1"/>
    <property type="match status" value="1"/>
</dbReference>
<comment type="caution">
    <text evidence="4">The sequence shown here is derived from an EMBL/GenBank/DDBJ whole genome shotgun (WGS) entry which is preliminary data.</text>
</comment>
<evidence type="ECO:0000259" key="3">
    <source>
        <dbReference type="PROSITE" id="PS50977"/>
    </source>
</evidence>
<proteinExistence type="predicted"/>
<dbReference type="PROSITE" id="PS50977">
    <property type="entry name" value="HTH_TETR_2"/>
    <property type="match status" value="1"/>
</dbReference>
<keyword evidence="5" id="KW-1185">Reference proteome</keyword>
<evidence type="ECO:0000256" key="1">
    <source>
        <dbReference type="ARBA" id="ARBA00023125"/>
    </source>
</evidence>
<organism evidence="4 5">
    <name type="scientific">Deinococcus rufus</name>
    <dbReference type="NCBI Taxonomy" id="2136097"/>
    <lineage>
        <taxon>Bacteria</taxon>
        <taxon>Thermotogati</taxon>
        <taxon>Deinococcota</taxon>
        <taxon>Deinococci</taxon>
        <taxon>Deinococcales</taxon>
        <taxon>Deinococcaceae</taxon>
        <taxon>Deinococcus</taxon>
    </lineage>
</organism>